<feature type="region of interest" description="Disordered" evidence="2">
    <location>
        <begin position="1"/>
        <end position="69"/>
    </location>
</feature>
<feature type="compositionally biased region" description="Polar residues" evidence="2">
    <location>
        <begin position="58"/>
        <end position="69"/>
    </location>
</feature>
<keyword evidence="1" id="KW-0175">Coiled coil</keyword>
<evidence type="ECO:0000313" key="5">
    <source>
        <dbReference type="Proteomes" id="UP000827462"/>
    </source>
</evidence>
<dbReference type="GeneID" id="75687085"/>
<organism evidence="4 5">
    <name type="scientific">uncultured phage cr12_1</name>
    <dbReference type="NCBI Taxonomy" id="2986409"/>
    <lineage>
        <taxon>Viruses</taxon>
        <taxon>Duplodnaviria</taxon>
        <taxon>Heunggongvirae</taxon>
        <taxon>Uroviricota</taxon>
        <taxon>Caudoviricetes</taxon>
        <taxon>Crassvirales</taxon>
        <taxon>Suoliviridae</taxon>
        <taxon>Bearivirinae</taxon>
        <taxon>Afonbuvirus</taxon>
        <taxon>Afonbuvirus intestinihominis</taxon>
    </lineage>
</organism>
<dbReference type="Gene3D" id="3.40.50.300">
    <property type="entry name" value="P-loop containing nucleotide triphosphate hydrolases"/>
    <property type="match status" value="1"/>
</dbReference>
<dbReference type="EMBL" id="MZ130492">
    <property type="protein sequence ID" value="QWM90659.1"/>
    <property type="molecule type" value="Genomic_DNA"/>
</dbReference>
<proteinExistence type="predicted"/>
<keyword evidence="5" id="KW-1185">Reference proteome</keyword>
<accession>A0AAE7RYY6</accession>
<dbReference type="InterPro" id="IPR027417">
    <property type="entry name" value="P-loop_NTPase"/>
</dbReference>
<feature type="compositionally biased region" description="Basic and acidic residues" evidence="2">
    <location>
        <begin position="1"/>
        <end position="29"/>
    </location>
</feature>
<dbReference type="Pfam" id="PF07728">
    <property type="entry name" value="AAA_5"/>
    <property type="match status" value="1"/>
</dbReference>
<dbReference type="SUPFAM" id="SSF52540">
    <property type="entry name" value="P-loop containing nucleoside triphosphate hydrolases"/>
    <property type="match status" value="1"/>
</dbReference>
<dbReference type="InterPro" id="IPR003593">
    <property type="entry name" value="AAA+_ATPase"/>
</dbReference>
<dbReference type="InterPro" id="IPR011704">
    <property type="entry name" value="ATPase_dyneun-rel_AAA"/>
</dbReference>
<sequence length="459" mass="51906">MVEIEHIQDIEKDQPAKSSAKEQKLKDPVDANTETQDTEVSEATEHDKQIENQEDNTPENNILVNSNTNVHDLKPGNRFYGSIKYNNPKGKQQTQQGIFLILTSKVKGKKGQSREYTMTNCTGQEYKVCSGAIKIANIADLKKKKKIEKEALEQFGSKTEIKELPNKLEEEFKKKEEEEKEKEELKKIQFSFSSLEPEDKLKSLIKAGMNNIWMVGPAGCGKSTIARNTAKELDIPYLCISCGIGTSATEFTGYKYPTREATKFAEFYAKKSIILIDEMTALDPSVAQVINAALANGEIETTTGTVLRHPECIIIATSNTFGNGADRQYVANNQLDTSTIDRFTGAIIEVNYSVKYESQFDHEVVDYIYLLRNCIKINSLRRIASTRMIQAAEKMKKVGMSDWKDMLIINWSDTEKNIVKQYIQKVEENKTRQSVDSTIEFIRNRFSNSTSTMELKTAA</sequence>
<dbReference type="InterPro" id="IPR050764">
    <property type="entry name" value="CbbQ/NirQ/NorQ/GpvN"/>
</dbReference>
<dbReference type="GO" id="GO:0005524">
    <property type="term" value="F:ATP binding"/>
    <property type="evidence" value="ECO:0007669"/>
    <property type="project" value="InterPro"/>
</dbReference>
<evidence type="ECO:0000259" key="3">
    <source>
        <dbReference type="SMART" id="SM00382"/>
    </source>
</evidence>
<name>A0AAE7RYY6_9CAUD</name>
<dbReference type="SMART" id="SM00382">
    <property type="entry name" value="AAA"/>
    <property type="match status" value="1"/>
</dbReference>
<dbReference type="GO" id="GO:0016887">
    <property type="term" value="F:ATP hydrolysis activity"/>
    <property type="evidence" value="ECO:0007669"/>
    <property type="project" value="InterPro"/>
</dbReference>
<dbReference type="Proteomes" id="UP000827462">
    <property type="component" value="Segment"/>
</dbReference>
<dbReference type="RefSeq" id="YP_010509599.1">
    <property type="nucleotide sequence ID" value="NC_067210.1"/>
</dbReference>
<evidence type="ECO:0000313" key="4">
    <source>
        <dbReference type="EMBL" id="QWM90659.1"/>
    </source>
</evidence>
<reference evidence="4 5" key="1">
    <citation type="submission" date="2021-04" db="EMBL/GenBank/DDBJ databases">
        <authorList>
            <person name="Shkoporov A.N."/>
            <person name="Stockdale S.R."/>
            <person name="Guerin E."/>
            <person name="Ross R.P."/>
            <person name="Hill C."/>
        </authorList>
    </citation>
    <scope>NUCLEOTIDE SEQUENCE [LARGE SCALE GENOMIC DNA]</scope>
    <source>
        <strain evidence="5">cr12_1</strain>
    </source>
</reference>
<dbReference type="PANTHER" id="PTHR42759:SF1">
    <property type="entry name" value="MAGNESIUM-CHELATASE SUBUNIT CHLD"/>
    <property type="match status" value="1"/>
</dbReference>
<dbReference type="KEGG" id="vg:75687085"/>
<gene>
    <name evidence="4" type="primary">gp_72687</name>
</gene>
<evidence type="ECO:0000256" key="2">
    <source>
        <dbReference type="SAM" id="MobiDB-lite"/>
    </source>
</evidence>
<dbReference type="PANTHER" id="PTHR42759">
    <property type="entry name" value="MOXR FAMILY PROTEIN"/>
    <property type="match status" value="1"/>
</dbReference>
<feature type="domain" description="AAA+ ATPase" evidence="3">
    <location>
        <begin position="208"/>
        <end position="353"/>
    </location>
</feature>
<feature type="coiled-coil region" evidence="1">
    <location>
        <begin position="161"/>
        <end position="188"/>
    </location>
</feature>
<evidence type="ECO:0000256" key="1">
    <source>
        <dbReference type="SAM" id="Coils"/>
    </source>
</evidence>
<protein>
    <submittedName>
        <fullName evidence="4">CbbQ/nirQ/norQ carboxysome domain, transcriptional regulator</fullName>
    </submittedName>
</protein>
<dbReference type="CDD" id="cd00009">
    <property type="entry name" value="AAA"/>
    <property type="match status" value="1"/>
</dbReference>